<gene>
    <name evidence="2" type="ORF">LCOR_10583.1</name>
</gene>
<sequence>MNTFAVQLPSSEPGKSDRLCNAPSSDLRKPHHRLRPMQSQPNMRYAATATSTTQVTPFTVHAISPPSTPPSFMTSTQTQQPSKQPQQQPMSRTQQKLMLQRQCFLADDKNYLDHPTNMRRLTKELDRVNREYRYIRHFEDPLAASFRRVTAAAASSPSSSSLSSSPSSSYCSPTLQRRSSAQEILSLVATKENVKKQQDRLIVRFLGNAK</sequence>
<dbReference type="Pfam" id="PF10452">
    <property type="entry name" value="TCO89"/>
    <property type="match status" value="1"/>
</dbReference>
<dbReference type="EMBL" id="CBTN010000075">
    <property type="protein sequence ID" value="CDH59778.1"/>
    <property type="molecule type" value="Genomic_DNA"/>
</dbReference>
<dbReference type="AlphaFoldDB" id="A0A068SBL7"/>
<name>A0A068SBL7_9FUNG</name>
<evidence type="ECO:0000313" key="3">
    <source>
        <dbReference type="Proteomes" id="UP000027586"/>
    </source>
</evidence>
<dbReference type="InterPro" id="IPR018857">
    <property type="entry name" value="TORC1_cplx_su_TCO89"/>
</dbReference>
<accession>A0A068SBL7</accession>
<dbReference type="GO" id="GO:0031929">
    <property type="term" value="P:TOR signaling"/>
    <property type="evidence" value="ECO:0007669"/>
    <property type="project" value="InterPro"/>
</dbReference>
<feature type="compositionally biased region" description="Low complexity" evidence="1">
    <location>
        <begin position="70"/>
        <end position="89"/>
    </location>
</feature>
<feature type="region of interest" description="Disordered" evidence="1">
    <location>
        <begin position="64"/>
        <end position="97"/>
    </location>
</feature>
<feature type="region of interest" description="Disordered" evidence="1">
    <location>
        <begin position="1"/>
        <end position="40"/>
    </location>
</feature>
<feature type="compositionally biased region" description="Polar residues" evidence="1">
    <location>
        <begin position="1"/>
        <end position="10"/>
    </location>
</feature>
<evidence type="ECO:0000256" key="1">
    <source>
        <dbReference type="SAM" id="MobiDB-lite"/>
    </source>
</evidence>
<comment type="caution">
    <text evidence="2">The sequence shown here is derived from an EMBL/GenBank/DDBJ whole genome shotgun (WGS) entry which is preliminary data.</text>
</comment>
<organism evidence="2 3">
    <name type="scientific">Lichtheimia corymbifera JMRC:FSU:9682</name>
    <dbReference type="NCBI Taxonomy" id="1263082"/>
    <lineage>
        <taxon>Eukaryota</taxon>
        <taxon>Fungi</taxon>
        <taxon>Fungi incertae sedis</taxon>
        <taxon>Mucoromycota</taxon>
        <taxon>Mucoromycotina</taxon>
        <taxon>Mucoromycetes</taxon>
        <taxon>Mucorales</taxon>
        <taxon>Lichtheimiaceae</taxon>
        <taxon>Lichtheimia</taxon>
    </lineage>
</organism>
<feature type="region of interest" description="Disordered" evidence="1">
    <location>
        <begin position="155"/>
        <end position="174"/>
    </location>
</feature>
<proteinExistence type="predicted"/>
<dbReference type="Proteomes" id="UP000027586">
    <property type="component" value="Unassembled WGS sequence"/>
</dbReference>
<dbReference type="VEuPathDB" id="FungiDB:LCOR_10583.1"/>
<evidence type="ECO:0000313" key="2">
    <source>
        <dbReference type="EMBL" id="CDH59778.1"/>
    </source>
</evidence>
<reference evidence="2" key="1">
    <citation type="submission" date="2013-08" db="EMBL/GenBank/DDBJ databases">
        <title>Gene expansion shapes genome architecture in the human pathogen Lichtheimia corymbifera: an evolutionary genomics analysis in the ancient terrestrial Mucorales (Mucoromycotina).</title>
        <authorList>
            <person name="Schwartze V.U."/>
            <person name="Winter S."/>
            <person name="Shelest E."/>
            <person name="Marcet-Houben M."/>
            <person name="Horn F."/>
            <person name="Wehner S."/>
            <person name="Hoffmann K."/>
            <person name="Riege K."/>
            <person name="Sammeth M."/>
            <person name="Nowrousian M."/>
            <person name="Valiante V."/>
            <person name="Linde J."/>
            <person name="Jacobsen I.D."/>
            <person name="Marz M."/>
            <person name="Brakhage A.A."/>
            <person name="Gabaldon T."/>
            <person name="Bocker S."/>
            <person name="Voigt K."/>
        </authorList>
    </citation>
    <scope>NUCLEOTIDE SEQUENCE [LARGE SCALE GENOMIC DNA]</scope>
    <source>
        <strain evidence="2">FSU 9682</strain>
    </source>
</reference>
<protein>
    <submittedName>
        <fullName evidence="2">Uncharacterized protein</fullName>
    </submittedName>
</protein>
<keyword evidence="3" id="KW-1185">Reference proteome</keyword>
<dbReference type="OrthoDB" id="5430106at2759"/>
<feature type="compositionally biased region" description="Low complexity" evidence="1">
    <location>
        <begin position="155"/>
        <end position="169"/>
    </location>
</feature>
<dbReference type="GO" id="GO:0031931">
    <property type="term" value="C:TORC1 complex"/>
    <property type="evidence" value="ECO:0007669"/>
    <property type="project" value="InterPro"/>
</dbReference>